<dbReference type="InterPro" id="IPR012317">
    <property type="entry name" value="Poly(ADP-ribose)pol_cat_dom"/>
</dbReference>
<dbReference type="Pfam" id="PF00642">
    <property type="entry name" value="zf-CCCH"/>
    <property type="match status" value="1"/>
</dbReference>
<dbReference type="InterPro" id="IPR000571">
    <property type="entry name" value="Znf_CCCH"/>
</dbReference>
<keyword evidence="4" id="KW-0862">Zinc</keyword>
<dbReference type="PANTHER" id="PTHR45740">
    <property type="entry name" value="POLY [ADP-RIBOSE] POLYMERASE"/>
    <property type="match status" value="1"/>
</dbReference>
<feature type="zinc finger region" description="C3H1-type" evidence="4">
    <location>
        <begin position="194"/>
        <end position="221"/>
    </location>
</feature>
<feature type="domain" description="PARP catalytic" evidence="7">
    <location>
        <begin position="408"/>
        <end position="622"/>
    </location>
</feature>
<evidence type="ECO:0000256" key="3">
    <source>
        <dbReference type="ARBA" id="ARBA00024347"/>
    </source>
</evidence>
<evidence type="ECO:0000259" key="7">
    <source>
        <dbReference type="PROSITE" id="PS51059"/>
    </source>
</evidence>
<keyword evidence="4" id="KW-0863">Zinc-finger</keyword>
<dbReference type="SMART" id="SM00356">
    <property type="entry name" value="ZnF_C3H1"/>
    <property type="match status" value="2"/>
</dbReference>
<protein>
    <submittedName>
        <fullName evidence="9">Protein mono-ADP-ribosyltransferase PARP12</fullName>
    </submittedName>
</protein>
<dbReference type="PANTHER" id="PTHR45740:SF6">
    <property type="entry name" value="PROTEIN MONO-ADP-RIBOSYLTRANSFERASE PARP12"/>
    <property type="match status" value="1"/>
</dbReference>
<dbReference type="SUPFAM" id="SSF117839">
    <property type="entry name" value="WWE domain"/>
    <property type="match status" value="1"/>
</dbReference>
<dbReference type="Gene3D" id="3.90.228.10">
    <property type="match status" value="1"/>
</dbReference>
<comment type="subcellular location">
    <subcellularLocation>
        <location evidence="1">Nucleus</location>
    </subcellularLocation>
</comment>
<evidence type="ECO:0000256" key="4">
    <source>
        <dbReference type="PROSITE-ProRule" id="PRU00723"/>
    </source>
</evidence>
<sequence length="640" mass="72565">MQMSLWTYGVSGACTHPEAFGTVLKTTVLERRLCRKGCRNGHSLSTLHNQGVLRAHGADLLSFLELSQLLFQNDPWLLPEVCLHYNKGEGPHGSCTYQMQCTKLHICQYFLQRECKFGVSCKRSHDFSSPETLAKLKKLGMSPDLVRRLPAIYRNAYDIKNRSSSPDTVLPGSQATLERREASGSRPSGSAIQDESDQICLYYIRKSCSFQDKCHRVHFQLPYRWQFFSGGKWKDFDKMEIIEETYSDPSKERVLCVDSADNTFTGSLNFDSMTFGAFRARRLSTASSVTKPPHFILTTEWRWHWADEAGSWQEYGRQGTVHPVATVSSPELEKAYLAFCTAGPNAEAAVLRFTAGKHEYELDFRAFVQKNLHYSTVRKVCRRPRYVSPQDVKVKQTCTSMLPSLRNIPDYWDTSALPDLGFKRIALSPSSEEYQKACELFSRTMPSYMIQKIERVQNLALWEVYQWQKGQMQKRLGRTLVDERQLFHGTSACFVDAICQQNFDWRICGLHGTSYGKGSYFARDAAYSHHYSEVRAQSHMMFLARVLVGEFVRGCSTYVRPPAKERQSAAFYDSCVNSMSDPSIFVVFEKHQIYPEYLIQYTTSARLPPVSAATISAVAAAAAAATATATIGSSPRVALW</sequence>
<dbReference type="Pfam" id="PF23466">
    <property type="entry name" value="WWE_4"/>
    <property type="match status" value="1"/>
</dbReference>
<reference evidence="9" key="1">
    <citation type="submission" date="2025-08" db="UniProtKB">
        <authorList>
            <consortium name="RefSeq"/>
        </authorList>
    </citation>
    <scope>IDENTIFICATION</scope>
</reference>
<gene>
    <name evidence="9" type="primary">PARP12</name>
</gene>
<dbReference type="PROSITE" id="PS51059">
    <property type="entry name" value="PARP_CATALYTIC"/>
    <property type="match status" value="1"/>
</dbReference>
<evidence type="ECO:0000256" key="2">
    <source>
        <dbReference type="ARBA" id="ARBA00023242"/>
    </source>
</evidence>
<evidence type="ECO:0000256" key="1">
    <source>
        <dbReference type="ARBA" id="ARBA00004123"/>
    </source>
</evidence>
<feature type="domain" description="C3H1-type" evidence="5">
    <location>
        <begin position="194"/>
        <end position="221"/>
    </location>
</feature>
<evidence type="ECO:0000313" key="8">
    <source>
        <dbReference type="Proteomes" id="UP000694863"/>
    </source>
</evidence>
<evidence type="ECO:0000259" key="5">
    <source>
        <dbReference type="PROSITE" id="PS50103"/>
    </source>
</evidence>
<evidence type="ECO:0000313" key="9">
    <source>
        <dbReference type="RefSeq" id="XP_004714092.2"/>
    </source>
</evidence>
<accession>A0ABM0J3M9</accession>
<keyword evidence="8" id="KW-1185">Reference proteome</keyword>
<proteinExistence type="inferred from homology"/>
<dbReference type="Pfam" id="PF00644">
    <property type="entry name" value="PARP"/>
    <property type="match status" value="1"/>
</dbReference>
<dbReference type="PROSITE" id="PS50918">
    <property type="entry name" value="WWE"/>
    <property type="match status" value="1"/>
</dbReference>
<dbReference type="CDD" id="cd01439">
    <property type="entry name" value="TCCD_inducible_PARP_like"/>
    <property type="match status" value="1"/>
</dbReference>
<dbReference type="Pfam" id="PF02825">
    <property type="entry name" value="WWE"/>
    <property type="match status" value="1"/>
</dbReference>
<dbReference type="RefSeq" id="XP_004714092.2">
    <property type="nucleotide sequence ID" value="XM_004714035.2"/>
</dbReference>
<dbReference type="Proteomes" id="UP000694863">
    <property type="component" value="Unplaced"/>
</dbReference>
<dbReference type="InterPro" id="IPR004170">
    <property type="entry name" value="WWE_dom"/>
</dbReference>
<dbReference type="GeneID" id="101659563"/>
<feature type="domain" description="C3H1-type" evidence="5">
    <location>
        <begin position="106"/>
        <end position="128"/>
    </location>
</feature>
<dbReference type="Gene3D" id="3.30.720.50">
    <property type="match status" value="1"/>
</dbReference>
<keyword evidence="2" id="KW-0539">Nucleus</keyword>
<keyword evidence="4" id="KW-0479">Metal-binding</keyword>
<dbReference type="InterPro" id="IPR037197">
    <property type="entry name" value="WWE_dom_sf"/>
</dbReference>
<evidence type="ECO:0000259" key="6">
    <source>
        <dbReference type="PROSITE" id="PS50918"/>
    </source>
</evidence>
<dbReference type="PROSITE" id="PS50103">
    <property type="entry name" value="ZF_C3H1"/>
    <property type="match status" value="2"/>
</dbReference>
<dbReference type="InterPro" id="IPR051712">
    <property type="entry name" value="ARTD-AVP"/>
</dbReference>
<dbReference type="Gene3D" id="3.30.1370.210">
    <property type="match status" value="1"/>
</dbReference>
<name>A0ABM0J3M9_ECHTE</name>
<organism evidence="8 9">
    <name type="scientific">Echinops telfairi</name>
    <name type="common">Lesser hedgehog tenrec</name>
    <dbReference type="NCBI Taxonomy" id="9371"/>
    <lineage>
        <taxon>Eukaryota</taxon>
        <taxon>Metazoa</taxon>
        <taxon>Chordata</taxon>
        <taxon>Craniata</taxon>
        <taxon>Vertebrata</taxon>
        <taxon>Euteleostomi</taxon>
        <taxon>Mammalia</taxon>
        <taxon>Eutheria</taxon>
        <taxon>Afrotheria</taxon>
        <taxon>Tenrecidae</taxon>
        <taxon>Tenrecinae</taxon>
        <taxon>Echinops</taxon>
    </lineage>
</organism>
<dbReference type="SUPFAM" id="SSF56399">
    <property type="entry name" value="ADP-ribosylation"/>
    <property type="match status" value="1"/>
</dbReference>
<comment type="similarity">
    <text evidence="3">Belongs to the ARTD/PARP family.</text>
</comment>
<feature type="domain" description="WWE" evidence="6">
    <location>
        <begin position="288"/>
        <end position="382"/>
    </location>
</feature>
<feature type="zinc finger region" description="C3H1-type" evidence="4">
    <location>
        <begin position="106"/>
        <end position="128"/>
    </location>
</feature>